<protein>
    <submittedName>
        <fullName evidence="1">Uncharacterized protein</fullName>
    </submittedName>
</protein>
<accession>A0A0D8JUB9</accession>
<dbReference type="GeneID" id="24164786"/>
<dbReference type="InParanoid" id="A0A0D8JUB9"/>
<reference evidence="2" key="2">
    <citation type="journal article" date="2010" name="Genome Res.">
        <title>Population genomic sequencing of Coccidioides fungi reveals recent hybridization and transposon control.</title>
        <authorList>
            <person name="Neafsey D.E."/>
            <person name="Barker B.M."/>
            <person name="Sharpton T.J."/>
            <person name="Stajich J.E."/>
            <person name="Park D.J."/>
            <person name="Whiston E."/>
            <person name="Hung C.-Y."/>
            <person name="McMahan C."/>
            <person name="White J."/>
            <person name="Sykes S."/>
            <person name="Heiman D."/>
            <person name="Young S."/>
            <person name="Zeng Q."/>
            <person name="Abouelleil A."/>
            <person name="Aftuck L."/>
            <person name="Bessette D."/>
            <person name="Brown A."/>
            <person name="FitzGerald M."/>
            <person name="Lui A."/>
            <person name="Macdonald J.P."/>
            <person name="Priest M."/>
            <person name="Orbach M.J."/>
            <person name="Galgiani J.N."/>
            <person name="Kirkland T.N."/>
            <person name="Cole G.T."/>
            <person name="Birren B.W."/>
            <person name="Henn M.R."/>
            <person name="Taylor J.W."/>
            <person name="Rounsley S.D."/>
        </authorList>
    </citation>
    <scope>GENOME REANNOTATION</scope>
    <source>
        <strain evidence="2">RS</strain>
    </source>
</reference>
<evidence type="ECO:0000313" key="1">
    <source>
        <dbReference type="EMBL" id="KJF60709.1"/>
    </source>
</evidence>
<keyword evidence="2" id="KW-1185">Reference proteome</keyword>
<sequence>MCIEEENRNHFGLQGPISVSTPPSFTLYSVYNLAFPKPRYTLAYLDFVPTLSARLLLSDARRSRSTLSTPNPRGNQPFTGSHLILRRSTLGRIPHTAVKGSRSCFSVHEGRRGREHRRPGWCKEYIEKSRGIECSVGEIRSGGREFA</sequence>
<dbReference type="RefSeq" id="XP_004444952.1">
    <property type="nucleotide sequence ID" value="XM_004444895.1"/>
</dbReference>
<proteinExistence type="predicted"/>
<gene>
    <name evidence="1" type="ORF">CIMG_13159</name>
</gene>
<evidence type="ECO:0000313" key="2">
    <source>
        <dbReference type="Proteomes" id="UP000001261"/>
    </source>
</evidence>
<dbReference type="VEuPathDB" id="FungiDB:CIMG_13159"/>
<dbReference type="AlphaFoldDB" id="A0A0D8JUB9"/>
<dbReference type="EMBL" id="GG704913">
    <property type="protein sequence ID" value="KJF60709.1"/>
    <property type="molecule type" value="Genomic_DNA"/>
</dbReference>
<reference evidence="2" key="1">
    <citation type="journal article" date="2009" name="Genome Res.">
        <title>Comparative genomic analyses of the human fungal pathogens Coccidioides and their relatives.</title>
        <authorList>
            <person name="Sharpton T.J."/>
            <person name="Stajich J.E."/>
            <person name="Rounsley S.D."/>
            <person name="Gardner M.J."/>
            <person name="Wortman J.R."/>
            <person name="Jordar V.S."/>
            <person name="Maiti R."/>
            <person name="Kodira C.D."/>
            <person name="Neafsey D.E."/>
            <person name="Zeng Q."/>
            <person name="Hung C.-Y."/>
            <person name="McMahan C."/>
            <person name="Muszewska A."/>
            <person name="Grynberg M."/>
            <person name="Mandel M.A."/>
            <person name="Kellner E.M."/>
            <person name="Barker B.M."/>
            <person name="Galgiani J.N."/>
            <person name="Orbach M.J."/>
            <person name="Kirkland T.N."/>
            <person name="Cole G.T."/>
            <person name="Henn M.R."/>
            <person name="Birren B.W."/>
            <person name="Taylor J.W."/>
        </authorList>
    </citation>
    <scope>NUCLEOTIDE SEQUENCE [LARGE SCALE GENOMIC DNA]</scope>
    <source>
        <strain evidence="2">RS</strain>
    </source>
</reference>
<name>A0A0D8JUB9_COCIM</name>
<dbReference type="KEGG" id="cim:CIMG_13159"/>
<dbReference type="Proteomes" id="UP000001261">
    <property type="component" value="Unassembled WGS sequence"/>
</dbReference>
<organism evidence="1 2">
    <name type="scientific">Coccidioides immitis (strain RS)</name>
    <name type="common">Valley fever fungus</name>
    <dbReference type="NCBI Taxonomy" id="246410"/>
    <lineage>
        <taxon>Eukaryota</taxon>
        <taxon>Fungi</taxon>
        <taxon>Dikarya</taxon>
        <taxon>Ascomycota</taxon>
        <taxon>Pezizomycotina</taxon>
        <taxon>Eurotiomycetes</taxon>
        <taxon>Eurotiomycetidae</taxon>
        <taxon>Onygenales</taxon>
        <taxon>Onygenaceae</taxon>
        <taxon>Coccidioides</taxon>
    </lineage>
</organism>